<proteinExistence type="predicted"/>
<reference evidence="1 2" key="1">
    <citation type="submission" date="2020-05" db="EMBL/GenBank/DDBJ databases">
        <title>Complete closed genome sequence of Defluviicoccus vanus.</title>
        <authorList>
            <person name="Bessarab I."/>
            <person name="Arumugam K."/>
            <person name="Maszenan A.M."/>
            <person name="Seviour R.J."/>
            <person name="Williams R.B."/>
        </authorList>
    </citation>
    <scope>NUCLEOTIDE SEQUENCE [LARGE SCALE GENOMIC DNA]</scope>
    <source>
        <strain evidence="1 2">Ben 114</strain>
    </source>
</reference>
<dbReference type="Proteomes" id="UP000516369">
    <property type="component" value="Chromosome"/>
</dbReference>
<accession>A0A7H1N5A5</accession>
<keyword evidence="2" id="KW-1185">Reference proteome</keyword>
<sequence length="86" mass="9660">MTWIRAGLREWLTPHSLKQAAISWLAVEWTVDQIADFTETTPETEVRIHRKVNGARLRPRGETLASGLSISLVGRAGARSVPRVKR</sequence>
<protein>
    <submittedName>
        <fullName evidence="1">Uncharacterized protein</fullName>
    </submittedName>
</protein>
<dbReference type="RefSeq" id="WP_190261353.1">
    <property type="nucleotide sequence ID" value="NZ_CP053923.1"/>
</dbReference>
<gene>
    <name evidence="1" type="ORF">HQ394_18205</name>
</gene>
<dbReference type="EMBL" id="CP053923">
    <property type="protein sequence ID" value="QNT70891.1"/>
    <property type="molecule type" value="Genomic_DNA"/>
</dbReference>
<dbReference type="AlphaFoldDB" id="A0A7H1N5A5"/>
<name>A0A7H1N5A5_9PROT</name>
<evidence type="ECO:0000313" key="1">
    <source>
        <dbReference type="EMBL" id="QNT70891.1"/>
    </source>
</evidence>
<evidence type="ECO:0000313" key="2">
    <source>
        <dbReference type="Proteomes" id="UP000516369"/>
    </source>
</evidence>
<dbReference type="KEGG" id="dvn:HQ394_18205"/>
<organism evidence="1 2">
    <name type="scientific">Defluviicoccus vanus</name>
    <dbReference type="NCBI Taxonomy" id="111831"/>
    <lineage>
        <taxon>Bacteria</taxon>
        <taxon>Pseudomonadati</taxon>
        <taxon>Pseudomonadota</taxon>
        <taxon>Alphaproteobacteria</taxon>
        <taxon>Rhodospirillales</taxon>
        <taxon>Rhodospirillaceae</taxon>
        <taxon>Defluviicoccus</taxon>
    </lineage>
</organism>